<evidence type="ECO:0000259" key="5">
    <source>
        <dbReference type="PROSITE" id="PS51078"/>
    </source>
</evidence>
<dbReference type="InterPro" id="IPR050707">
    <property type="entry name" value="HTH_MetabolicPath_Reg"/>
</dbReference>
<organism evidence="6 7">
    <name type="scientific">Acidovorax bellezanensis</name>
    <dbReference type="NCBI Taxonomy" id="2976702"/>
    <lineage>
        <taxon>Bacteria</taxon>
        <taxon>Pseudomonadati</taxon>
        <taxon>Pseudomonadota</taxon>
        <taxon>Betaproteobacteria</taxon>
        <taxon>Burkholderiales</taxon>
        <taxon>Comamonadaceae</taxon>
        <taxon>Acidovorax</taxon>
    </lineage>
</organism>
<dbReference type="InterPro" id="IPR029016">
    <property type="entry name" value="GAF-like_dom_sf"/>
</dbReference>
<feature type="domain" description="HTH iclR-type" evidence="4">
    <location>
        <begin position="11"/>
        <end position="73"/>
    </location>
</feature>
<dbReference type="Gene3D" id="1.10.10.10">
    <property type="entry name" value="Winged helix-like DNA-binding domain superfamily/Winged helix DNA-binding domain"/>
    <property type="match status" value="1"/>
</dbReference>
<dbReference type="InterPro" id="IPR036390">
    <property type="entry name" value="WH_DNA-bd_sf"/>
</dbReference>
<dbReference type="Pfam" id="PF09339">
    <property type="entry name" value="HTH_IclR"/>
    <property type="match status" value="1"/>
</dbReference>
<dbReference type="Proteomes" id="UP001525968">
    <property type="component" value="Unassembled WGS sequence"/>
</dbReference>
<name>A0ABT2PQS3_9BURK</name>
<dbReference type="SUPFAM" id="SSF55781">
    <property type="entry name" value="GAF domain-like"/>
    <property type="match status" value="1"/>
</dbReference>
<comment type="caution">
    <text evidence="6">The sequence shown here is derived from an EMBL/GenBank/DDBJ whole genome shotgun (WGS) entry which is preliminary data.</text>
</comment>
<evidence type="ECO:0000256" key="2">
    <source>
        <dbReference type="ARBA" id="ARBA00023125"/>
    </source>
</evidence>
<keyword evidence="1" id="KW-0805">Transcription regulation</keyword>
<keyword evidence="3" id="KW-0804">Transcription</keyword>
<dbReference type="PANTHER" id="PTHR30136:SF24">
    <property type="entry name" value="HTH-TYPE TRANSCRIPTIONAL REPRESSOR ALLR"/>
    <property type="match status" value="1"/>
</dbReference>
<dbReference type="InterPro" id="IPR036388">
    <property type="entry name" value="WH-like_DNA-bd_sf"/>
</dbReference>
<accession>A0ABT2PQS3</accession>
<keyword evidence="2" id="KW-0238">DNA-binding</keyword>
<evidence type="ECO:0000256" key="3">
    <source>
        <dbReference type="ARBA" id="ARBA00023163"/>
    </source>
</evidence>
<dbReference type="PROSITE" id="PS51078">
    <property type="entry name" value="ICLR_ED"/>
    <property type="match status" value="1"/>
</dbReference>
<dbReference type="EMBL" id="JAODYH010000012">
    <property type="protein sequence ID" value="MCT9812819.1"/>
    <property type="molecule type" value="Genomic_DNA"/>
</dbReference>
<proteinExistence type="predicted"/>
<sequence>MTDTSPPEKLVGALSAGLKVLRYLASASGAHGVSRIAKDLNINPSTCFNLLKTLVHERLVTFDESTKTYNIGLGLVELAKGSLEKASYVRLMRPHLQELAERHNVTTTLWQRTRDERVVLVDLAESGSTMRIHMSIGQRLPMYVAALGRCFAAYSGLNAMELRRKLSELRWEDGPSFETYMQEVENVRQHGFAIDNGNYVKGVTTVSSPIIDAQKRPLMAVSAVGFSTQFSSNSLKALHEDLRERCREATSALSGGTVTELWTEQHPALRAGPSPSREA</sequence>
<dbReference type="InterPro" id="IPR005471">
    <property type="entry name" value="Tscrpt_reg_IclR_N"/>
</dbReference>
<dbReference type="Pfam" id="PF01614">
    <property type="entry name" value="IclR_C"/>
    <property type="match status" value="1"/>
</dbReference>
<evidence type="ECO:0000256" key="1">
    <source>
        <dbReference type="ARBA" id="ARBA00023015"/>
    </source>
</evidence>
<evidence type="ECO:0000313" key="6">
    <source>
        <dbReference type="EMBL" id="MCT9812819.1"/>
    </source>
</evidence>
<protein>
    <submittedName>
        <fullName evidence="6">IclR family transcriptional regulator</fullName>
    </submittedName>
</protein>
<evidence type="ECO:0000313" key="7">
    <source>
        <dbReference type="Proteomes" id="UP001525968"/>
    </source>
</evidence>
<keyword evidence="7" id="KW-1185">Reference proteome</keyword>
<dbReference type="PROSITE" id="PS51077">
    <property type="entry name" value="HTH_ICLR"/>
    <property type="match status" value="1"/>
</dbReference>
<dbReference type="PANTHER" id="PTHR30136">
    <property type="entry name" value="HELIX-TURN-HELIX TRANSCRIPTIONAL REGULATOR, ICLR FAMILY"/>
    <property type="match status" value="1"/>
</dbReference>
<dbReference type="RefSeq" id="WP_261502059.1">
    <property type="nucleotide sequence ID" value="NZ_JAODYH010000012.1"/>
</dbReference>
<feature type="domain" description="IclR-ED" evidence="5">
    <location>
        <begin position="74"/>
        <end position="255"/>
    </location>
</feature>
<evidence type="ECO:0000259" key="4">
    <source>
        <dbReference type="PROSITE" id="PS51077"/>
    </source>
</evidence>
<dbReference type="Gene3D" id="3.30.450.40">
    <property type="match status" value="1"/>
</dbReference>
<dbReference type="SUPFAM" id="SSF46785">
    <property type="entry name" value="Winged helix' DNA-binding domain"/>
    <property type="match status" value="1"/>
</dbReference>
<dbReference type="SMART" id="SM00346">
    <property type="entry name" value="HTH_ICLR"/>
    <property type="match status" value="1"/>
</dbReference>
<dbReference type="InterPro" id="IPR014757">
    <property type="entry name" value="Tscrpt_reg_IclR_C"/>
</dbReference>
<gene>
    <name evidence="6" type="ORF">N0K08_19490</name>
</gene>
<reference evidence="6 7" key="1">
    <citation type="submission" date="2022-09" db="EMBL/GenBank/DDBJ databases">
        <title>Draft genome of isolate Be4.</title>
        <authorList>
            <person name="Sanchez-Castro I."/>
            <person name="Martinez-Rodriguez P."/>
            <person name="Descostes M."/>
            <person name="Merroun M."/>
        </authorList>
    </citation>
    <scope>NUCLEOTIDE SEQUENCE [LARGE SCALE GENOMIC DNA]</scope>
    <source>
        <strain evidence="6 7">Be4</strain>
    </source>
</reference>